<reference evidence="3" key="1">
    <citation type="submission" date="2019-07" db="EMBL/GenBank/DDBJ databases">
        <title>Chitinimonas sp. nov., isolated from Ny-Alesund, arctica soil.</title>
        <authorList>
            <person name="Xu Q."/>
            <person name="Peng F."/>
        </authorList>
    </citation>
    <scope>NUCLEOTIDE SEQUENCE [LARGE SCALE GENOMIC DNA]</scope>
    <source>
        <strain evidence="3">R3-44</strain>
    </source>
</reference>
<protein>
    <submittedName>
        <fullName evidence="2">Uncharacterized protein</fullName>
    </submittedName>
</protein>
<sequence>MKMRNYFKSGWRRFSIFALVTSSIVSQSASLETPVYEARIDTVVSGVYTSRGSTVGAACGGLSIPSRTESTPRVGECNALNMTGAAFLSTYATRVTPADKVTGLQGCIVIETITATSKGCMDEMPEPGKAEWGVSISTVCENEFLELIPLPKGGYICAARAQPLPPKDPLGEWADPPEDCSPLGE</sequence>
<dbReference type="KEGG" id="cari:FNU76_00905"/>
<evidence type="ECO:0000313" key="2">
    <source>
        <dbReference type="EMBL" id="QDQ25021.1"/>
    </source>
</evidence>
<dbReference type="Proteomes" id="UP000317550">
    <property type="component" value="Chromosome"/>
</dbReference>
<dbReference type="EMBL" id="CP041730">
    <property type="protein sequence ID" value="QDQ25021.1"/>
    <property type="molecule type" value="Genomic_DNA"/>
</dbReference>
<dbReference type="AlphaFoldDB" id="A0A516SA37"/>
<feature type="region of interest" description="Disordered" evidence="1">
    <location>
        <begin position="166"/>
        <end position="185"/>
    </location>
</feature>
<keyword evidence="3" id="KW-1185">Reference proteome</keyword>
<dbReference type="RefSeq" id="WP_143855946.1">
    <property type="nucleotide sequence ID" value="NZ_CP041730.1"/>
</dbReference>
<accession>A0A516SA37</accession>
<name>A0A516SA37_9NEIS</name>
<gene>
    <name evidence="2" type="ORF">FNU76_00905</name>
</gene>
<proteinExistence type="predicted"/>
<organism evidence="2 3">
    <name type="scientific">Chitinimonas arctica</name>
    <dbReference type="NCBI Taxonomy" id="2594795"/>
    <lineage>
        <taxon>Bacteria</taxon>
        <taxon>Pseudomonadati</taxon>
        <taxon>Pseudomonadota</taxon>
        <taxon>Betaproteobacteria</taxon>
        <taxon>Neisseriales</taxon>
        <taxon>Chitinibacteraceae</taxon>
        <taxon>Chitinimonas</taxon>
    </lineage>
</organism>
<evidence type="ECO:0000313" key="3">
    <source>
        <dbReference type="Proteomes" id="UP000317550"/>
    </source>
</evidence>
<evidence type="ECO:0000256" key="1">
    <source>
        <dbReference type="SAM" id="MobiDB-lite"/>
    </source>
</evidence>